<feature type="region of interest" description="Disordered" evidence="1">
    <location>
        <begin position="1"/>
        <end position="20"/>
    </location>
</feature>
<accession>A0AA38G0B7</accession>
<comment type="caution">
    <text evidence="2">The sequence shown here is derived from an EMBL/GenBank/DDBJ whole genome shotgun (WGS) entry which is preliminary data.</text>
</comment>
<organism evidence="2 3">
    <name type="scientific">Taxus chinensis</name>
    <name type="common">Chinese yew</name>
    <name type="synonym">Taxus wallichiana var. chinensis</name>
    <dbReference type="NCBI Taxonomy" id="29808"/>
    <lineage>
        <taxon>Eukaryota</taxon>
        <taxon>Viridiplantae</taxon>
        <taxon>Streptophyta</taxon>
        <taxon>Embryophyta</taxon>
        <taxon>Tracheophyta</taxon>
        <taxon>Spermatophyta</taxon>
        <taxon>Pinopsida</taxon>
        <taxon>Pinidae</taxon>
        <taxon>Conifers II</taxon>
        <taxon>Cupressales</taxon>
        <taxon>Taxaceae</taxon>
        <taxon>Taxus</taxon>
    </lineage>
</organism>
<evidence type="ECO:0000313" key="3">
    <source>
        <dbReference type="Proteomes" id="UP000824469"/>
    </source>
</evidence>
<evidence type="ECO:0000256" key="1">
    <source>
        <dbReference type="SAM" id="MobiDB-lite"/>
    </source>
</evidence>
<feature type="non-terminal residue" evidence="2">
    <location>
        <position position="1"/>
    </location>
</feature>
<evidence type="ECO:0000313" key="2">
    <source>
        <dbReference type="EMBL" id="KAH9312599.1"/>
    </source>
</evidence>
<protein>
    <submittedName>
        <fullName evidence="2">Uncharacterized protein</fullName>
    </submittedName>
</protein>
<proteinExistence type="predicted"/>
<keyword evidence="3" id="KW-1185">Reference proteome</keyword>
<name>A0AA38G0B7_TAXCH</name>
<feature type="non-terminal residue" evidence="2">
    <location>
        <position position="93"/>
    </location>
</feature>
<dbReference type="AlphaFoldDB" id="A0AA38G0B7"/>
<sequence length="93" mass="11050">GEERNRVEPPKPRPKEEAQLQRLRVWRDKSNRKEFIWISRTPRKSSALFFSAHNNREAAANLTPSNVPAGKNPFQLLCCHWLCQRIRPLPYWQ</sequence>
<dbReference type="EMBL" id="JAHRHJ020000006">
    <property type="protein sequence ID" value="KAH9312599.1"/>
    <property type="molecule type" value="Genomic_DNA"/>
</dbReference>
<gene>
    <name evidence="2" type="ORF">KI387_027634</name>
</gene>
<reference evidence="2 3" key="1">
    <citation type="journal article" date="2021" name="Nat. Plants">
        <title>The Taxus genome provides insights into paclitaxel biosynthesis.</title>
        <authorList>
            <person name="Xiong X."/>
            <person name="Gou J."/>
            <person name="Liao Q."/>
            <person name="Li Y."/>
            <person name="Zhou Q."/>
            <person name="Bi G."/>
            <person name="Li C."/>
            <person name="Du R."/>
            <person name="Wang X."/>
            <person name="Sun T."/>
            <person name="Guo L."/>
            <person name="Liang H."/>
            <person name="Lu P."/>
            <person name="Wu Y."/>
            <person name="Zhang Z."/>
            <person name="Ro D.K."/>
            <person name="Shang Y."/>
            <person name="Huang S."/>
            <person name="Yan J."/>
        </authorList>
    </citation>
    <scope>NUCLEOTIDE SEQUENCE [LARGE SCALE GENOMIC DNA]</scope>
    <source>
        <strain evidence="2">Ta-2019</strain>
    </source>
</reference>
<dbReference type="Proteomes" id="UP000824469">
    <property type="component" value="Unassembled WGS sequence"/>
</dbReference>